<evidence type="ECO:0000313" key="3">
    <source>
        <dbReference type="Proteomes" id="UP001451303"/>
    </source>
</evidence>
<protein>
    <submittedName>
        <fullName evidence="2">Uncharacterized protein</fullName>
    </submittedName>
</protein>
<sequence length="99" mass="11091">MTGLSPPSRMGELQEWEEEMPRLGNYETTDLDLLPAWTDTAGLGLMAWIAGSKSTQQRQRGRGLMAEDEKKTGTRTTSSQRPKRPTADRAATAIRKRKQ</sequence>
<keyword evidence="3" id="KW-1185">Reference proteome</keyword>
<dbReference type="Proteomes" id="UP001451303">
    <property type="component" value="Unassembled WGS sequence"/>
</dbReference>
<proteinExistence type="predicted"/>
<feature type="region of interest" description="Disordered" evidence="1">
    <location>
        <begin position="1"/>
        <end position="22"/>
    </location>
</feature>
<dbReference type="EMBL" id="JAVLET010000001">
    <property type="protein sequence ID" value="KAL0475301.1"/>
    <property type="molecule type" value="Genomic_DNA"/>
</dbReference>
<name>A0ABR3DRL3_NEUIN</name>
<organism evidence="2 3">
    <name type="scientific">Neurospora intermedia</name>
    <dbReference type="NCBI Taxonomy" id="5142"/>
    <lineage>
        <taxon>Eukaryota</taxon>
        <taxon>Fungi</taxon>
        <taxon>Dikarya</taxon>
        <taxon>Ascomycota</taxon>
        <taxon>Pezizomycotina</taxon>
        <taxon>Sordariomycetes</taxon>
        <taxon>Sordariomycetidae</taxon>
        <taxon>Sordariales</taxon>
        <taxon>Sordariaceae</taxon>
        <taxon>Neurospora</taxon>
    </lineage>
</organism>
<comment type="caution">
    <text evidence="2">The sequence shown here is derived from an EMBL/GenBank/DDBJ whole genome shotgun (WGS) entry which is preliminary data.</text>
</comment>
<evidence type="ECO:0000256" key="1">
    <source>
        <dbReference type="SAM" id="MobiDB-lite"/>
    </source>
</evidence>
<feature type="region of interest" description="Disordered" evidence="1">
    <location>
        <begin position="52"/>
        <end position="99"/>
    </location>
</feature>
<accession>A0ABR3DRL3</accession>
<gene>
    <name evidence="2" type="ORF">QR685DRAFT_466028</name>
</gene>
<evidence type="ECO:0000313" key="2">
    <source>
        <dbReference type="EMBL" id="KAL0475301.1"/>
    </source>
</evidence>
<reference evidence="2 3" key="1">
    <citation type="submission" date="2023-09" db="EMBL/GenBank/DDBJ databases">
        <title>Multi-omics analysis of a traditional fermented food reveals byproduct-associated fungal strains for waste-to-food upcycling.</title>
        <authorList>
            <consortium name="Lawrence Berkeley National Laboratory"/>
            <person name="Rekdal V.M."/>
            <person name="Villalobos-Escobedo J.M."/>
            <person name="Rodriguez-Valeron N."/>
            <person name="Garcia M.O."/>
            <person name="Vasquez D.P."/>
            <person name="Damayanti I."/>
            <person name="Sorensen P.M."/>
            <person name="Baidoo E.E."/>
            <person name="De Carvalho A.C."/>
            <person name="Riley R."/>
            <person name="Lipzen A."/>
            <person name="He G."/>
            <person name="Yan M."/>
            <person name="Haridas S."/>
            <person name="Daum C."/>
            <person name="Yoshinaga Y."/>
            <person name="Ng V."/>
            <person name="Grigoriev I.V."/>
            <person name="Munk R."/>
            <person name="Nuraida L."/>
            <person name="Wijaya C.H."/>
            <person name="Morales P.-C."/>
            <person name="Keasling J.D."/>
        </authorList>
    </citation>
    <scope>NUCLEOTIDE SEQUENCE [LARGE SCALE GENOMIC DNA]</scope>
    <source>
        <strain evidence="2 3">FGSC 2613</strain>
    </source>
</reference>